<dbReference type="Gene3D" id="3.20.20.70">
    <property type="entry name" value="Aldolase class I"/>
    <property type="match status" value="1"/>
</dbReference>
<proteinExistence type="predicted"/>
<dbReference type="InterPro" id="IPR011611">
    <property type="entry name" value="PfkB_dom"/>
</dbReference>
<evidence type="ECO:0000256" key="1">
    <source>
        <dbReference type="ARBA" id="ARBA00022679"/>
    </source>
</evidence>
<name>A0ABQ6IKH5_9MICO</name>
<evidence type="ECO:0000313" key="6">
    <source>
        <dbReference type="EMBL" id="GMA37648.1"/>
    </source>
</evidence>
<organism evidence="6 7">
    <name type="scientific">Demequina litorisediminis</name>
    <dbReference type="NCBI Taxonomy" id="1849022"/>
    <lineage>
        <taxon>Bacteria</taxon>
        <taxon>Bacillati</taxon>
        <taxon>Actinomycetota</taxon>
        <taxon>Actinomycetes</taxon>
        <taxon>Micrococcales</taxon>
        <taxon>Demequinaceae</taxon>
        <taxon>Demequina</taxon>
    </lineage>
</organism>
<accession>A0ABQ6IKH5</accession>
<dbReference type="InterPro" id="IPR000056">
    <property type="entry name" value="Ribul_P_3_epim-like"/>
</dbReference>
<evidence type="ECO:0000256" key="2">
    <source>
        <dbReference type="ARBA" id="ARBA00022723"/>
    </source>
</evidence>
<evidence type="ECO:0000256" key="4">
    <source>
        <dbReference type="ARBA" id="ARBA00023235"/>
    </source>
</evidence>
<reference evidence="7" key="1">
    <citation type="journal article" date="2019" name="Int. J. Syst. Evol. Microbiol.">
        <title>The Global Catalogue of Microorganisms (GCM) 10K type strain sequencing project: providing services to taxonomists for standard genome sequencing and annotation.</title>
        <authorList>
            <consortium name="The Broad Institute Genomics Platform"/>
            <consortium name="The Broad Institute Genome Sequencing Center for Infectious Disease"/>
            <person name="Wu L."/>
            <person name="Ma J."/>
        </authorList>
    </citation>
    <scope>NUCLEOTIDE SEQUENCE [LARGE SCALE GENOMIC DNA]</scope>
    <source>
        <strain evidence="7">NBRC 112299</strain>
    </source>
</reference>
<keyword evidence="4" id="KW-0413">Isomerase</keyword>
<dbReference type="Pfam" id="PF00294">
    <property type="entry name" value="PfkB"/>
    <property type="match status" value="1"/>
</dbReference>
<sequence>MVSRTESCIGLADVVKASDEDIAWLYPDLSLEEVLAHWGRLGAKVCVATLGAEGSLAAIGGETVRVEPIRVDVVDTVGAGDSFMSALIDGMLRSGLLGLDARATLAEASVDQIASTVRRAARAAAITVSRAGANPPHVREARQGGGRVSDRRLRRPRLHYARAMGMQIAPSILSADFANLESEIVKVDTADWLHVDVMDGHFVPNLTLGLPVVERIAEVSPMPIDAHLMIENPDHWAPRYAEAGAASVTFHYEAAKDPRAIARDLRRLGARASVALKPGTPVDVILDDLVEFDMVLVMTVEPGFGGRPSCRT</sequence>
<dbReference type="SUPFAM" id="SSF51366">
    <property type="entry name" value="Ribulose-phoshate binding barrel"/>
    <property type="match status" value="1"/>
</dbReference>
<keyword evidence="3" id="KW-0418">Kinase</keyword>
<dbReference type="PANTHER" id="PTHR11749">
    <property type="entry name" value="RIBULOSE-5-PHOSPHATE-3-EPIMERASE"/>
    <property type="match status" value="1"/>
</dbReference>
<dbReference type="InterPro" id="IPR002173">
    <property type="entry name" value="Carboh/pur_kinase_PfkB_CS"/>
</dbReference>
<dbReference type="Pfam" id="PF00834">
    <property type="entry name" value="Ribul_P_3_epim"/>
    <property type="match status" value="1"/>
</dbReference>
<dbReference type="EMBL" id="BSUN01000001">
    <property type="protein sequence ID" value="GMA37648.1"/>
    <property type="molecule type" value="Genomic_DNA"/>
</dbReference>
<evidence type="ECO:0000259" key="5">
    <source>
        <dbReference type="Pfam" id="PF00294"/>
    </source>
</evidence>
<dbReference type="SUPFAM" id="SSF53613">
    <property type="entry name" value="Ribokinase-like"/>
    <property type="match status" value="1"/>
</dbReference>
<dbReference type="InterPro" id="IPR029056">
    <property type="entry name" value="Ribokinase-like"/>
</dbReference>
<dbReference type="Proteomes" id="UP001157125">
    <property type="component" value="Unassembled WGS sequence"/>
</dbReference>
<comment type="caution">
    <text evidence="6">The sequence shown here is derived from an EMBL/GenBank/DDBJ whole genome shotgun (WGS) entry which is preliminary data.</text>
</comment>
<evidence type="ECO:0000313" key="7">
    <source>
        <dbReference type="Proteomes" id="UP001157125"/>
    </source>
</evidence>
<keyword evidence="2" id="KW-0479">Metal-binding</keyword>
<keyword evidence="7" id="KW-1185">Reference proteome</keyword>
<dbReference type="PROSITE" id="PS01085">
    <property type="entry name" value="RIBUL_P_3_EPIMER_1"/>
    <property type="match status" value="1"/>
</dbReference>
<dbReference type="Gene3D" id="3.40.1190.20">
    <property type="match status" value="1"/>
</dbReference>
<protein>
    <recommendedName>
        <fullName evidence="5">Carbohydrate kinase PfkB domain-containing protein</fullName>
    </recommendedName>
</protein>
<evidence type="ECO:0000256" key="3">
    <source>
        <dbReference type="ARBA" id="ARBA00022777"/>
    </source>
</evidence>
<feature type="domain" description="Carbohydrate kinase PfkB" evidence="5">
    <location>
        <begin position="6"/>
        <end position="136"/>
    </location>
</feature>
<gene>
    <name evidence="6" type="ORF">GCM10025876_38520</name>
</gene>
<dbReference type="PROSITE" id="PS00584">
    <property type="entry name" value="PFKB_KINASES_2"/>
    <property type="match status" value="1"/>
</dbReference>
<dbReference type="CDD" id="cd00429">
    <property type="entry name" value="RPE"/>
    <property type="match status" value="1"/>
</dbReference>
<dbReference type="InterPro" id="IPR011060">
    <property type="entry name" value="RibuloseP-bd_barrel"/>
</dbReference>
<keyword evidence="1" id="KW-0808">Transferase</keyword>
<dbReference type="InterPro" id="IPR013785">
    <property type="entry name" value="Aldolase_TIM"/>
</dbReference>